<dbReference type="PANTHER" id="PTHR15071:SF0">
    <property type="entry name" value="MANNOSE 6-PHOSPHATE RECEPTOR-LIKE PROTEIN 1"/>
    <property type="match status" value="1"/>
</dbReference>
<evidence type="ECO:0000256" key="9">
    <source>
        <dbReference type="SAM" id="Phobius"/>
    </source>
</evidence>
<comment type="subcellular location">
    <subcellularLocation>
        <location evidence="1">Endomembrane system</location>
    </subcellularLocation>
</comment>
<evidence type="ECO:0000256" key="6">
    <source>
        <dbReference type="ARBA" id="ARBA00023136"/>
    </source>
</evidence>
<keyword evidence="3 9" id="KW-0812">Transmembrane</keyword>
<evidence type="ECO:0000313" key="13">
    <source>
        <dbReference type="Proteomes" id="UP001149813"/>
    </source>
</evidence>
<dbReference type="PROSITE" id="PS51914">
    <property type="entry name" value="MRH"/>
    <property type="match status" value="1"/>
</dbReference>
<comment type="caution">
    <text evidence="12">The sequence shown here is derived from an EMBL/GenBank/DDBJ whole genome shotgun (WGS) entry which is preliminary data.</text>
</comment>
<protein>
    <submittedName>
        <fullName evidence="12">Cation-independent mannose-6-phosphate receptor CI-MPR</fullName>
    </submittedName>
</protein>
<accession>A0A9W7Y5E6</accession>
<dbReference type="InterPro" id="IPR028927">
    <property type="entry name" value="Man-6-P_rcpt"/>
</dbReference>
<keyword evidence="5 9" id="KW-1133">Transmembrane helix</keyword>
<organism evidence="12 13">
    <name type="scientific">Coemansia erecta</name>
    <dbReference type="NCBI Taxonomy" id="147472"/>
    <lineage>
        <taxon>Eukaryota</taxon>
        <taxon>Fungi</taxon>
        <taxon>Fungi incertae sedis</taxon>
        <taxon>Zoopagomycota</taxon>
        <taxon>Kickxellomycotina</taxon>
        <taxon>Kickxellomycetes</taxon>
        <taxon>Kickxellales</taxon>
        <taxon>Kickxellaceae</taxon>
        <taxon>Coemansia</taxon>
    </lineage>
</organism>
<keyword evidence="13" id="KW-1185">Reference proteome</keyword>
<dbReference type="SUPFAM" id="SSF50911">
    <property type="entry name" value="Mannose 6-phosphate receptor domain"/>
    <property type="match status" value="1"/>
</dbReference>
<dbReference type="Pfam" id="PF02157">
    <property type="entry name" value="Man-6-P_recep"/>
    <property type="match status" value="1"/>
</dbReference>
<dbReference type="InterPro" id="IPR009011">
    <property type="entry name" value="Man6P_isomerase_rcpt-bd_dom_sf"/>
</dbReference>
<evidence type="ECO:0000313" key="12">
    <source>
        <dbReference type="EMBL" id="KAJ1723795.1"/>
    </source>
</evidence>
<evidence type="ECO:0000256" key="5">
    <source>
        <dbReference type="ARBA" id="ARBA00022989"/>
    </source>
</evidence>
<dbReference type="Proteomes" id="UP001149813">
    <property type="component" value="Unassembled WGS sequence"/>
</dbReference>
<evidence type="ECO:0000256" key="3">
    <source>
        <dbReference type="ARBA" id="ARBA00022692"/>
    </source>
</evidence>
<dbReference type="SMART" id="SM01404">
    <property type="entry name" value="CIMR"/>
    <property type="match status" value="1"/>
</dbReference>
<reference evidence="12" key="1">
    <citation type="submission" date="2022-07" db="EMBL/GenBank/DDBJ databases">
        <title>Phylogenomic reconstructions and comparative analyses of Kickxellomycotina fungi.</title>
        <authorList>
            <person name="Reynolds N.K."/>
            <person name="Stajich J.E."/>
            <person name="Barry K."/>
            <person name="Grigoriev I.V."/>
            <person name="Crous P."/>
            <person name="Smith M.E."/>
        </authorList>
    </citation>
    <scope>NUCLEOTIDE SEQUENCE</scope>
    <source>
        <strain evidence="12">NBRC 32514</strain>
    </source>
</reference>
<evidence type="ECO:0000256" key="1">
    <source>
        <dbReference type="ARBA" id="ARBA00004308"/>
    </source>
</evidence>
<feature type="signal peptide" evidence="10">
    <location>
        <begin position="1"/>
        <end position="34"/>
    </location>
</feature>
<keyword evidence="2" id="KW-0813">Transport</keyword>
<gene>
    <name evidence="12" type="primary">MRL1</name>
    <name evidence="12" type="ORF">LPJ53_001912</name>
</gene>
<evidence type="ECO:0000256" key="10">
    <source>
        <dbReference type="SAM" id="SignalP"/>
    </source>
</evidence>
<dbReference type="PANTHER" id="PTHR15071">
    <property type="entry name" value="MANNOSE-6-PHOSPHATE RECEPTOR FAMILY MEMBER"/>
    <property type="match status" value="1"/>
</dbReference>
<dbReference type="GO" id="GO:0000139">
    <property type="term" value="C:Golgi membrane"/>
    <property type="evidence" value="ECO:0007669"/>
    <property type="project" value="UniProtKB-SubCell"/>
</dbReference>
<evidence type="ECO:0000259" key="11">
    <source>
        <dbReference type="PROSITE" id="PS51914"/>
    </source>
</evidence>
<keyword evidence="6 9" id="KW-0472">Membrane</keyword>
<feature type="domain" description="MRH" evidence="11">
    <location>
        <begin position="42"/>
        <end position="189"/>
    </location>
</feature>
<keyword evidence="12" id="KW-0675">Receptor</keyword>
<dbReference type="InterPro" id="IPR044865">
    <property type="entry name" value="MRH_dom"/>
</dbReference>
<evidence type="ECO:0000256" key="4">
    <source>
        <dbReference type="ARBA" id="ARBA00022729"/>
    </source>
</evidence>
<name>A0A9W7Y5E6_9FUNG</name>
<dbReference type="OrthoDB" id="4504960at2759"/>
<proteinExistence type="predicted"/>
<keyword evidence="4 10" id="KW-0732">Signal</keyword>
<dbReference type="GO" id="GO:0007034">
    <property type="term" value="P:vacuolar transport"/>
    <property type="evidence" value="ECO:0007669"/>
    <property type="project" value="TreeGrafter"/>
</dbReference>
<dbReference type="EMBL" id="JANBOJ010000053">
    <property type="protein sequence ID" value="KAJ1723795.1"/>
    <property type="molecule type" value="Genomic_DNA"/>
</dbReference>
<dbReference type="AlphaFoldDB" id="A0A9W7Y5E6"/>
<dbReference type="Gene3D" id="2.70.130.10">
    <property type="entry name" value="Mannose-6-phosphate receptor binding domain"/>
    <property type="match status" value="1"/>
</dbReference>
<evidence type="ECO:0000256" key="8">
    <source>
        <dbReference type="ARBA" id="ARBA00023180"/>
    </source>
</evidence>
<dbReference type="GO" id="GO:0010008">
    <property type="term" value="C:endosome membrane"/>
    <property type="evidence" value="ECO:0007669"/>
    <property type="project" value="UniProtKB-SubCell"/>
</dbReference>
<evidence type="ECO:0000256" key="2">
    <source>
        <dbReference type="ARBA" id="ARBA00022448"/>
    </source>
</evidence>
<keyword evidence="8" id="KW-0325">Glycoprotein</keyword>
<sequence>MNTLTTLRQFARVLPSILLLSTALLVSSSGLAAALTAPAVTEACTVYDSTRSLFYDLRPLQSQGHGRTGRYEVDDVDQGYKFDLAICQPLPEHDNNEWTTAARWRQGGNHGMLGRADSSRLRLRGSKLLFEYTGGDVCPGNTQLNQSAVVSFICDSHMSADDVGRPDFVSEWDGCAFMFEWRTPVACPQVRLDGNGPAEEGDSDSPSHGSVAFVAVFVVGSIYILGGILYNRVMNSNSGLRGLEQIPNYRFWRGLVLGLRDSVIGIAHGCVYLYDRVRGLQRSRIRIDDIEQSYRSEIFGADSEYEDDDALPISRR</sequence>
<keyword evidence="7" id="KW-1015">Disulfide bond</keyword>
<dbReference type="GO" id="GO:0005770">
    <property type="term" value="C:late endosome"/>
    <property type="evidence" value="ECO:0007669"/>
    <property type="project" value="TreeGrafter"/>
</dbReference>
<feature type="chain" id="PRO_5040896086" evidence="10">
    <location>
        <begin position="35"/>
        <end position="316"/>
    </location>
</feature>
<feature type="transmembrane region" description="Helical" evidence="9">
    <location>
        <begin position="211"/>
        <end position="230"/>
    </location>
</feature>
<evidence type="ECO:0000256" key="7">
    <source>
        <dbReference type="ARBA" id="ARBA00023157"/>
    </source>
</evidence>